<feature type="transmembrane region" description="Helical" evidence="1">
    <location>
        <begin position="93"/>
        <end position="119"/>
    </location>
</feature>
<feature type="transmembrane region" description="Helical" evidence="1">
    <location>
        <begin position="45"/>
        <end position="66"/>
    </location>
</feature>
<evidence type="ECO:0000313" key="3">
    <source>
        <dbReference type="Proteomes" id="UP000051295"/>
    </source>
</evidence>
<comment type="caution">
    <text evidence="2">The sequence shown here is derived from an EMBL/GenBank/DDBJ whole genome shotgun (WGS) entry which is preliminary data.</text>
</comment>
<dbReference type="PATRIC" id="fig|1641875.4.peg.2208"/>
<name>A0A0T5NPZ6_9RHOB</name>
<dbReference type="OrthoDB" id="7264282at2"/>
<keyword evidence="1" id="KW-1133">Transmembrane helix</keyword>
<dbReference type="Proteomes" id="UP000051295">
    <property type="component" value="Unassembled WGS sequence"/>
</dbReference>
<keyword evidence="1" id="KW-0812">Transmembrane</keyword>
<dbReference type="EMBL" id="LAXJ01000024">
    <property type="protein sequence ID" value="KRS11051.1"/>
    <property type="molecule type" value="Genomic_DNA"/>
</dbReference>
<gene>
    <name evidence="2" type="ORF">XM53_18405</name>
</gene>
<organism evidence="2 3">
    <name type="scientific">Roseovarius atlanticus</name>
    <dbReference type="NCBI Taxonomy" id="1641875"/>
    <lineage>
        <taxon>Bacteria</taxon>
        <taxon>Pseudomonadati</taxon>
        <taxon>Pseudomonadota</taxon>
        <taxon>Alphaproteobacteria</taxon>
        <taxon>Rhodobacterales</taxon>
        <taxon>Roseobacteraceae</taxon>
        <taxon>Roseovarius</taxon>
    </lineage>
</organism>
<evidence type="ECO:0000313" key="2">
    <source>
        <dbReference type="EMBL" id="KRS11051.1"/>
    </source>
</evidence>
<dbReference type="RefSeq" id="WP_057795996.1">
    <property type="nucleotide sequence ID" value="NZ_LAXJ01000024.1"/>
</dbReference>
<dbReference type="STRING" id="1641875.XM53_18405"/>
<reference evidence="2 3" key="1">
    <citation type="submission" date="2015-04" db="EMBL/GenBank/DDBJ databases">
        <title>The draft genome sequence of Roseovarius sp.R12b.</title>
        <authorList>
            <person name="Li G."/>
            <person name="Lai Q."/>
            <person name="Shao Z."/>
            <person name="Yan P."/>
        </authorList>
    </citation>
    <scope>NUCLEOTIDE SEQUENCE [LARGE SCALE GENOMIC DNA]</scope>
    <source>
        <strain evidence="2 3">R12B</strain>
    </source>
</reference>
<accession>A0A0T5NPZ6</accession>
<dbReference type="AlphaFoldDB" id="A0A0T5NPZ6"/>
<sequence length="123" mass="13725">MTEETPFRHESIWHMVAAPTVWTLHFAIIYAITAVECSKIGTPEVARLSILVLTVAALAVIGVIAWKAWVQWDYPDDQDYVHDKPTVEDRREFLGHAGFLLSIASAIGVIFVAMPALFIETCL</sequence>
<protein>
    <recommendedName>
        <fullName evidence="4">Transmembrane protein</fullName>
    </recommendedName>
</protein>
<proteinExistence type="predicted"/>
<feature type="transmembrane region" description="Helical" evidence="1">
    <location>
        <begin position="12"/>
        <end position="33"/>
    </location>
</feature>
<keyword evidence="3" id="KW-1185">Reference proteome</keyword>
<keyword evidence="1" id="KW-0472">Membrane</keyword>
<evidence type="ECO:0008006" key="4">
    <source>
        <dbReference type="Google" id="ProtNLM"/>
    </source>
</evidence>
<evidence type="ECO:0000256" key="1">
    <source>
        <dbReference type="SAM" id="Phobius"/>
    </source>
</evidence>